<dbReference type="Pfam" id="PF05524">
    <property type="entry name" value="PEP-utilisers_N"/>
    <property type="match status" value="1"/>
</dbReference>
<organism evidence="24 25">
    <name type="scientific">Mesoplasma corruscae</name>
    <dbReference type="NCBI Taxonomy" id="216874"/>
    <lineage>
        <taxon>Bacteria</taxon>
        <taxon>Bacillati</taxon>
        <taxon>Mycoplasmatota</taxon>
        <taxon>Mollicutes</taxon>
        <taxon>Entomoplasmatales</taxon>
        <taxon>Entomoplasmataceae</taxon>
        <taxon>Mesoplasma</taxon>
    </lineage>
</organism>
<dbReference type="GO" id="GO:0016301">
    <property type="term" value="F:kinase activity"/>
    <property type="evidence" value="ECO:0007669"/>
    <property type="project" value="UniProtKB-KW"/>
</dbReference>
<feature type="domain" description="PEP-utilising enzyme mobile" evidence="21">
    <location>
        <begin position="154"/>
        <end position="226"/>
    </location>
</feature>
<dbReference type="Gene3D" id="3.20.20.60">
    <property type="entry name" value="Phosphoenolpyruvate-binding domains"/>
    <property type="match status" value="1"/>
</dbReference>
<dbReference type="InterPro" id="IPR024692">
    <property type="entry name" value="PTS_EI"/>
</dbReference>
<sequence>MGKKLKGIGASEGIAVAKALVLNEEEIKISKTKINDITSEINKLEKAILASVDDLEKLRVSTLDKLGEEKAAIFDAHKQIAADPAMKDEMVSLITNDKVSADFAADKITNNYYEMFASMDDEYFKERSADIKDVANRIIKHILNIKIVDLSTISDEVIIVAEDLTPSQTAQLNKKFVKGFATNIGGRTSHAAIMARSLEIPAVLGLKTITNDVKTNELISLDGKSGIVEIELTDEDIKNYQTASDNFIKEKAELLKFKNEASKTKDGIKKLIEANIGSPIDVNSVIENGGEGIGLFRSEFLYMDNDHFPTEDEQYESYKKVVDAMEGKIVVIRTLDIGGDKKLSYFEFPHEINPFLGYRAIRFTLDRKDIFKDQLRALLRASAHGELGIMFPMIATVDEFLRAKAVVEECKLELKSEGIKYDENVLVGMMVEIPAAAVNADKFSKHADFFSIGTNDLIQYSMAADRMSENVSYLYQPLNPAILKLISLTIEGAHKNNKWVGMCGEMAGDIQALPILVGLGLDAFSMSASSILQARCLMSKITMKEAKELSIKALECQDTDEVIKLVDNFIEGI</sequence>
<dbReference type="GO" id="GO:0009401">
    <property type="term" value="P:phosphoenolpyruvate-dependent sugar phosphotransferase system"/>
    <property type="evidence" value="ECO:0007669"/>
    <property type="project" value="UniProtKB-KW"/>
</dbReference>
<dbReference type="Gene3D" id="1.10.274.10">
    <property type="entry name" value="PtsI, HPr-binding domain"/>
    <property type="match status" value="1"/>
</dbReference>
<evidence type="ECO:0000256" key="6">
    <source>
        <dbReference type="ARBA" id="ARBA00012232"/>
    </source>
</evidence>
<evidence type="ECO:0000256" key="13">
    <source>
        <dbReference type="ARBA" id="ARBA00022723"/>
    </source>
</evidence>
<dbReference type="PANTHER" id="PTHR46244">
    <property type="entry name" value="PHOSPHOENOLPYRUVATE-PROTEIN PHOSPHOTRANSFERASE"/>
    <property type="match status" value="1"/>
</dbReference>
<keyword evidence="9 17" id="KW-0963">Cytoplasm</keyword>
<dbReference type="InterPro" id="IPR023151">
    <property type="entry name" value="PEP_util_CS"/>
</dbReference>
<proteinExistence type="inferred from homology"/>
<evidence type="ECO:0000256" key="16">
    <source>
        <dbReference type="ARBA" id="ARBA00033235"/>
    </source>
</evidence>
<feature type="domain" description="Phosphotransferase system enzyme I N-terminal" evidence="23">
    <location>
        <begin position="6"/>
        <end position="127"/>
    </location>
</feature>
<comment type="similarity">
    <text evidence="5 17">Belongs to the PEP-utilizing enzyme family.</text>
</comment>
<keyword evidence="10 17" id="KW-0762">Sugar transport</keyword>
<accession>A0A2S5RHP3</accession>
<dbReference type="Pfam" id="PF02896">
    <property type="entry name" value="PEP-utilizers_C"/>
    <property type="match status" value="1"/>
</dbReference>
<feature type="binding site" evidence="19">
    <location>
        <position position="466"/>
    </location>
    <ligand>
        <name>phosphoenolpyruvate</name>
        <dbReference type="ChEBI" id="CHEBI:58702"/>
    </ligand>
</feature>
<protein>
    <recommendedName>
        <fullName evidence="7 17">Phosphoenolpyruvate-protein phosphotransferase</fullName>
        <ecNumber evidence="6 17">2.7.3.9</ecNumber>
    </recommendedName>
    <alternativeName>
        <fullName evidence="16 17">Phosphotransferase system, enzyme I</fullName>
    </alternativeName>
</protein>
<comment type="cofactor">
    <cofactor evidence="2 17 20">
        <name>Mg(2+)</name>
        <dbReference type="ChEBI" id="CHEBI:18420"/>
    </cofactor>
</comment>
<keyword evidence="8 17" id="KW-0813">Transport</keyword>
<feature type="active site" description="Proton donor" evidence="18">
    <location>
        <position position="503"/>
    </location>
</feature>
<dbReference type="InterPro" id="IPR040442">
    <property type="entry name" value="Pyrv_kinase-like_dom_sf"/>
</dbReference>
<dbReference type="SUPFAM" id="SSF52009">
    <property type="entry name" value="Phosphohistidine domain"/>
    <property type="match status" value="1"/>
</dbReference>
<dbReference type="InterPro" id="IPR008731">
    <property type="entry name" value="PTS_EIN"/>
</dbReference>
<dbReference type="InterPro" id="IPR006318">
    <property type="entry name" value="PTS_EI-like"/>
</dbReference>
<dbReference type="GO" id="GO:0005737">
    <property type="term" value="C:cytoplasm"/>
    <property type="evidence" value="ECO:0007669"/>
    <property type="project" value="UniProtKB-SubCell"/>
</dbReference>
<evidence type="ECO:0000256" key="9">
    <source>
        <dbReference type="ARBA" id="ARBA00022490"/>
    </source>
</evidence>
<dbReference type="SUPFAM" id="SSF47831">
    <property type="entry name" value="Enzyme I of the PEP:sugar phosphotransferase system HPr-binding (sub)domain"/>
    <property type="match status" value="1"/>
</dbReference>
<feature type="binding site" evidence="19">
    <location>
        <position position="297"/>
    </location>
    <ligand>
        <name>phosphoenolpyruvate</name>
        <dbReference type="ChEBI" id="CHEBI:58702"/>
    </ligand>
</feature>
<feature type="binding site" evidence="20">
    <location>
        <position position="456"/>
    </location>
    <ligand>
        <name>Mg(2+)</name>
        <dbReference type="ChEBI" id="CHEBI:18420"/>
    </ligand>
</feature>
<evidence type="ECO:0000259" key="22">
    <source>
        <dbReference type="Pfam" id="PF02896"/>
    </source>
</evidence>
<dbReference type="InterPro" id="IPR000121">
    <property type="entry name" value="PEP_util_C"/>
</dbReference>
<evidence type="ECO:0000256" key="14">
    <source>
        <dbReference type="ARBA" id="ARBA00022777"/>
    </source>
</evidence>
<keyword evidence="24" id="KW-0670">Pyruvate</keyword>
<dbReference type="GO" id="GO:0046872">
    <property type="term" value="F:metal ion binding"/>
    <property type="evidence" value="ECO:0007669"/>
    <property type="project" value="UniProtKB-KW"/>
</dbReference>
<keyword evidence="25" id="KW-1185">Reference proteome</keyword>
<evidence type="ECO:0000313" key="24">
    <source>
        <dbReference type="EMBL" id="PPE06820.1"/>
    </source>
</evidence>
<evidence type="ECO:0000256" key="1">
    <source>
        <dbReference type="ARBA" id="ARBA00000683"/>
    </source>
</evidence>
<evidence type="ECO:0000256" key="18">
    <source>
        <dbReference type="PIRSR" id="PIRSR000732-1"/>
    </source>
</evidence>
<dbReference type="GO" id="GO:0008965">
    <property type="term" value="F:phosphoenolpyruvate-protein phosphotransferase activity"/>
    <property type="evidence" value="ECO:0007669"/>
    <property type="project" value="UniProtKB-EC"/>
</dbReference>
<dbReference type="InterPro" id="IPR036618">
    <property type="entry name" value="PtsI_HPr-bd_sf"/>
</dbReference>
<dbReference type="OrthoDB" id="9765468at2"/>
<feature type="binding site" evidence="20">
    <location>
        <position position="432"/>
    </location>
    <ligand>
        <name>Mg(2+)</name>
        <dbReference type="ChEBI" id="CHEBI:18420"/>
    </ligand>
</feature>
<evidence type="ECO:0000256" key="4">
    <source>
        <dbReference type="ARBA" id="ARBA00004496"/>
    </source>
</evidence>
<evidence type="ECO:0000256" key="20">
    <source>
        <dbReference type="PIRSR" id="PIRSR000732-3"/>
    </source>
</evidence>
<dbReference type="InterPro" id="IPR050499">
    <property type="entry name" value="PEP-utilizing_PTS_enzyme"/>
</dbReference>
<dbReference type="InterPro" id="IPR018274">
    <property type="entry name" value="PEP_util_AS"/>
</dbReference>
<dbReference type="PANTHER" id="PTHR46244:SF3">
    <property type="entry name" value="PHOSPHOENOLPYRUVATE-PROTEIN PHOSPHOTRANSFERASE"/>
    <property type="match status" value="1"/>
</dbReference>
<dbReference type="PIRSF" id="PIRSF000732">
    <property type="entry name" value="PTS_enzyme_I"/>
    <property type="match status" value="1"/>
</dbReference>
<dbReference type="PROSITE" id="PS00370">
    <property type="entry name" value="PEP_ENZYMES_PHOS_SITE"/>
    <property type="match status" value="1"/>
</dbReference>
<dbReference type="PRINTS" id="PR01736">
    <property type="entry name" value="PHPHTRNFRASE"/>
</dbReference>
<keyword evidence="14 17" id="KW-0418">Kinase</keyword>
<comment type="subcellular location">
    <subcellularLocation>
        <location evidence="4 17">Cytoplasm</location>
    </subcellularLocation>
</comment>
<dbReference type="Pfam" id="PF00391">
    <property type="entry name" value="PEP-utilizers"/>
    <property type="match status" value="1"/>
</dbReference>
<dbReference type="SUPFAM" id="SSF51621">
    <property type="entry name" value="Phosphoenolpyruvate/pyruvate domain"/>
    <property type="match status" value="1"/>
</dbReference>
<comment type="function">
    <text evidence="3 17">General (non sugar-specific) component of the phosphoenolpyruvate-dependent sugar phosphotransferase system (sugar PTS). This major carbohydrate active-transport system catalyzes the phosphorylation of incoming sugar substrates concomitantly with their translocation across the cell membrane. Enzyme I transfers the phosphoryl group from phosphoenolpyruvate (PEP) to the phosphoryl carrier protein (HPr).</text>
</comment>
<comment type="caution">
    <text evidence="24">The sequence shown here is derived from an EMBL/GenBank/DDBJ whole genome shotgun (WGS) entry which is preliminary data.</text>
</comment>
<feature type="binding site" evidence="19">
    <location>
        <position position="333"/>
    </location>
    <ligand>
        <name>phosphoenolpyruvate</name>
        <dbReference type="ChEBI" id="CHEBI:58702"/>
    </ligand>
</feature>
<dbReference type="Proteomes" id="UP000239785">
    <property type="component" value="Unassembled WGS sequence"/>
</dbReference>
<evidence type="ECO:0000259" key="23">
    <source>
        <dbReference type="Pfam" id="PF05524"/>
    </source>
</evidence>
<name>A0A2S5RHP3_9MOLU</name>
<feature type="binding site" evidence="19">
    <location>
        <begin position="455"/>
        <end position="456"/>
    </location>
    <ligand>
        <name>phosphoenolpyruvate</name>
        <dbReference type="ChEBI" id="CHEBI:58702"/>
    </ligand>
</feature>
<evidence type="ECO:0000256" key="2">
    <source>
        <dbReference type="ARBA" id="ARBA00001946"/>
    </source>
</evidence>
<evidence type="ECO:0000256" key="8">
    <source>
        <dbReference type="ARBA" id="ARBA00022448"/>
    </source>
</evidence>
<reference evidence="24 25" key="1">
    <citation type="submission" date="2017-11" db="EMBL/GenBank/DDBJ databases">
        <title>Genome sequence of Mesoplasma corruscae ELCA-2 (ATCC 49579).</title>
        <authorList>
            <person name="Lo W.-S."/>
            <person name="Kuo C.-H."/>
        </authorList>
    </citation>
    <scope>NUCLEOTIDE SEQUENCE [LARGE SCALE GENOMIC DNA]</scope>
    <source>
        <strain evidence="24 25">ELCA-2</strain>
    </source>
</reference>
<evidence type="ECO:0000256" key="3">
    <source>
        <dbReference type="ARBA" id="ARBA00002728"/>
    </source>
</evidence>
<feature type="active site" description="Tele-phosphohistidine intermediate" evidence="18">
    <location>
        <position position="190"/>
    </location>
</feature>
<dbReference type="InterPro" id="IPR015813">
    <property type="entry name" value="Pyrv/PenolPyrv_kinase-like_dom"/>
</dbReference>
<evidence type="ECO:0000256" key="5">
    <source>
        <dbReference type="ARBA" id="ARBA00007837"/>
    </source>
</evidence>
<dbReference type="RefSeq" id="WP_104207977.1">
    <property type="nucleotide sequence ID" value="NZ_PHNF01000001.1"/>
</dbReference>
<dbReference type="EC" id="2.7.3.9" evidence="6 17"/>
<evidence type="ECO:0000256" key="12">
    <source>
        <dbReference type="ARBA" id="ARBA00022683"/>
    </source>
</evidence>
<dbReference type="NCBIfam" id="TIGR01417">
    <property type="entry name" value="PTS_I_fam"/>
    <property type="match status" value="1"/>
</dbReference>
<evidence type="ECO:0000256" key="15">
    <source>
        <dbReference type="ARBA" id="ARBA00022842"/>
    </source>
</evidence>
<evidence type="ECO:0000256" key="11">
    <source>
        <dbReference type="ARBA" id="ARBA00022679"/>
    </source>
</evidence>
<evidence type="ECO:0000256" key="10">
    <source>
        <dbReference type="ARBA" id="ARBA00022597"/>
    </source>
</evidence>
<evidence type="ECO:0000256" key="7">
    <source>
        <dbReference type="ARBA" id="ARBA00016544"/>
    </source>
</evidence>
<evidence type="ECO:0000313" key="25">
    <source>
        <dbReference type="Proteomes" id="UP000239785"/>
    </source>
</evidence>
<comment type="catalytic activity">
    <reaction evidence="1 17">
        <text>L-histidyl-[protein] + phosphoenolpyruvate = N(pros)-phospho-L-histidyl-[protein] + pyruvate</text>
        <dbReference type="Rhea" id="RHEA:23880"/>
        <dbReference type="Rhea" id="RHEA-COMP:9745"/>
        <dbReference type="Rhea" id="RHEA-COMP:9746"/>
        <dbReference type="ChEBI" id="CHEBI:15361"/>
        <dbReference type="ChEBI" id="CHEBI:29979"/>
        <dbReference type="ChEBI" id="CHEBI:58702"/>
        <dbReference type="ChEBI" id="CHEBI:64837"/>
        <dbReference type="EC" id="2.7.3.9"/>
    </reaction>
</comment>
<keyword evidence="11 17" id="KW-0808">Transferase</keyword>
<keyword evidence="15 17" id="KW-0460">Magnesium</keyword>
<keyword evidence="13 17" id="KW-0479">Metal-binding</keyword>
<dbReference type="EMBL" id="PHNF01000001">
    <property type="protein sequence ID" value="PPE06820.1"/>
    <property type="molecule type" value="Genomic_DNA"/>
</dbReference>
<keyword evidence="12 17" id="KW-0598">Phosphotransferase system</keyword>
<feature type="domain" description="PEP-utilising enzyme C-terminal" evidence="22">
    <location>
        <begin position="252"/>
        <end position="541"/>
    </location>
</feature>
<evidence type="ECO:0000256" key="17">
    <source>
        <dbReference type="PIRNR" id="PIRNR000732"/>
    </source>
</evidence>
<dbReference type="Gene3D" id="3.50.30.10">
    <property type="entry name" value="Phosphohistidine domain"/>
    <property type="match status" value="1"/>
</dbReference>
<evidence type="ECO:0000256" key="19">
    <source>
        <dbReference type="PIRSR" id="PIRSR000732-2"/>
    </source>
</evidence>
<dbReference type="InterPro" id="IPR036637">
    <property type="entry name" value="Phosphohistidine_dom_sf"/>
</dbReference>
<dbReference type="PROSITE" id="PS00742">
    <property type="entry name" value="PEP_ENZYMES_2"/>
    <property type="match status" value="1"/>
</dbReference>
<dbReference type="InterPro" id="IPR008279">
    <property type="entry name" value="PEP-util_enz_mobile_dom"/>
</dbReference>
<dbReference type="AlphaFoldDB" id="A0A2S5RHP3"/>
<gene>
    <name evidence="24" type="primary">ptsI</name>
    <name evidence="24" type="ORF">MCORR_v1c04510</name>
</gene>
<evidence type="ECO:0000259" key="21">
    <source>
        <dbReference type="Pfam" id="PF00391"/>
    </source>
</evidence>